<reference evidence="1" key="1">
    <citation type="submission" date="2019-08" db="EMBL/GenBank/DDBJ databases">
        <authorList>
            <person name="Kucharzyk K."/>
            <person name="Murdoch R.W."/>
            <person name="Higgins S."/>
            <person name="Loffler F."/>
        </authorList>
    </citation>
    <scope>NUCLEOTIDE SEQUENCE</scope>
</reference>
<comment type="caution">
    <text evidence="1">The sequence shown here is derived from an EMBL/GenBank/DDBJ whole genome shotgun (WGS) entry which is preliminary data.</text>
</comment>
<accession>A0A645CXK8</accession>
<dbReference type="InterPro" id="IPR029044">
    <property type="entry name" value="Nucleotide-diphossugar_trans"/>
</dbReference>
<sequence>MLNDNLSAYQHEFIDKHINKNIEWIDKGDCKSIQELRIQLIIESKNRGYDLLILGDFDDIFSLDRVSYIVSSFDSEFSFFYNDLYYLSNNKLFFSHLPLVVDEIEYILESNFLGLSNTALNLNYIEDNLLEQLKIKQTPAFDWMLYTLILLYGGKGKKINNCKTYYRIHNINTAGDIKISDEGLFKEISIKILHYENLSNINSVFKELLEQYIIYREEFSFYRKIFYEYSNNRNNYWWGNIDKLDIARRENNANRNARN</sequence>
<organism evidence="1">
    <name type="scientific">bioreactor metagenome</name>
    <dbReference type="NCBI Taxonomy" id="1076179"/>
    <lineage>
        <taxon>unclassified sequences</taxon>
        <taxon>metagenomes</taxon>
        <taxon>ecological metagenomes</taxon>
    </lineage>
</organism>
<evidence type="ECO:0000313" key="1">
    <source>
        <dbReference type="EMBL" id="MPM81641.1"/>
    </source>
</evidence>
<dbReference type="SUPFAM" id="SSF53448">
    <property type="entry name" value="Nucleotide-diphospho-sugar transferases"/>
    <property type="match status" value="1"/>
</dbReference>
<dbReference type="EMBL" id="VSSQ01030937">
    <property type="protein sequence ID" value="MPM81641.1"/>
    <property type="molecule type" value="Genomic_DNA"/>
</dbReference>
<protein>
    <submittedName>
        <fullName evidence="1">Uncharacterized protein</fullName>
    </submittedName>
</protein>
<proteinExistence type="predicted"/>
<name>A0A645CXK8_9ZZZZ</name>
<gene>
    <name evidence="1" type="ORF">SDC9_128698</name>
</gene>
<dbReference type="AlphaFoldDB" id="A0A645CXK8"/>